<evidence type="ECO:0000259" key="1">
    <source>
        <dbReference type="Pfam" id="PF09458"/>
    </source>
</evidence>
<name>A0ABR3GGX9_9PEZI</name>
<feature type="domain" description="H-type lectin" evidence="1">
    <location>
        <begin position="169"/>
        <end position="230"/>
    </location>
</feature>
<dbReference type="InterPro" id="IPR019019">
    <property type="entry name" value="H-type_lectin_domain"/>
</dbReference>
<protein>
    <recommendedName>
        <fullName evidence="1">H-type lectin domain-containing protein</fullName>
    </recommendedName>
</protein>
<dbReference type="Gene3D" id="2.60.40.2080">
    <property type="match status" value="3"/>
</dbReference>
<feature type="domain" description="H-type lectin" evidence="1">
    <location>
        <begin position="73"/>
        <end position="136"/>
    </location>
</feature>
<proteinExistence type="predicted"/>
<sequence>MNHIELVAALARAHNENRILDLEKQIQQLKIDQLERDLGLLMEPGESRIAPQIGTFHTREIRPWSEPARETSRTIPFAVPYSAPPGLPVGLTAIHMGNGDAVRIASWATRIETASFTINIKTWGETILNGAGCTWLQIPADDPDFQSGHWSTEDHHHWNKPQLLTTHLVIFPHQYVSPPHVVVWLRSFSMVPQETYRVKTYATDITLSGFTLHIDSWGDSTLATAETTWVTYPAGKCNVFSGSIATKAVKPQLLNAGFKMFPPGHFKVPPRVLSAINMLEISRAGKMRFVVTTPHIGVEGMAWEINGEGDTVLCSAGASFIAIG</sequence>
<dbReference type="InterPro" id="IPR037221">
    <property type="entry name" value="H-type_lectin_dom_sf"/>
</dbReference>
<dbReference type="SUPFAM" id="SSF141086">
    <property type="entry name" value="Agglutinin HPA-like"/>
    <property type="match status" value="3"/>
</dbReference>
<dbReference type="Pfam" id="PF09458">
    <property type="entry name" value="H_lectin"/>
    <property type="match status" value="3"/>
</dbReference>
<accession>A0ABR3GGX9</accession>
<keyword evidence="3" id="KW-1185">Reference proteome</keyword>
<dbReference type="Proteomes" id="UP001447188">
    <property type="component" value="Unassembled WGS sequence"/>
</dbReference>
<gene>
    <name evidence="2" type="ORF">Q9L58_005842</name>
</gene>
<reference evidence="2 3" key="1">
    <citation type="submission" date="2024-02" db="EMBL/GenBank/DDBJ databases">
        <title>Discinaceae phylogenomics.</title>
        <authorList>
            <person name="Dirks A.C."/>
            <person name="James T.Y."/>
        </authorList>
    </citation>
    <scope>NUCLEOTIDE SEQUENCE [LARGE SCALE GENOMIC DNA]</scope>
    <source>
        <strain evidence="2 3">ACD0624</strain>
    </source>
</reference>
<organism evidence="2 3">
    <name type="scientific">Discina gigas</name>
    <dbReference type="NCBI Taxonomy" id="1032678"/>
    <lineage>
        <taxon>Eukaryota</taxon>
        <taxon>Fungi</taxon>
        <taxon>Dikarya</taxon>
        <taxon>Ascomycota</taxon>
        <taxon>Pezizomycotina</taxon>
        <taxon>Pezizomycetes</taxon>
        <taxon>Pezizales</taxon>
        <taxon>Discinaceae</taxon>
        <taxon>Discina</taxon>
    </lineage>
</organism>
<feature type="domain" description="H-type lectin" evidence="1">
    <location>
        <begin position="265"/>
        <end position="323"/>
    </location>
</feature>
<dbReference type="EMBL" id="JBBBZM010000075">
    <property type="protein sequence ID" value="KAL0635196.1"/>
    <property type="molecule type" value="Genomic_DNA"/>
</dbReference>
<evidence type="ECO:0000313" key="3">
    <source>
        <dbReference type="Proteomes" id="UP001447188"/>
    </source>
</evidence>
<comment type="caution">
    <text evidence="2">The sequence shown here is derived from an EMBL/GenBank/DDBJ whole genome shotgun (WGS) entry which is preliminary data.</text>
</comment>
<evidence type="ECO:0000313" key="2">
    <source>
        <dbReference type="EMBL" id="KAL0635196.1"/>
    </source>
</evidence>